<dbReference type="Proteomes" id="UP000008815">
    <property type="component" value="Chromosome 2"/>
</dbReference>
<dbReference type="AlphaFoldDB" id="A0A0H3KVY4"/>
<protein>
    <submittedName>
        <fullName evidence="2">Bacteriophage protein</fullName>
    </submittedName>
</protein>
<name>A0A0H3KVY4_BURM1</name>
<organism evidence="2 3">
    <name type="scientific">Burkholderia multivorans (strain ATCC 17616 / 249)</name>
    <dbReference type="NCBI Taxonomy" id="395019"/>
    <lineage>
        <taxon>Bacteria</taxon>
        <taxon>Pseudomonadati</taxon>
        <taxon>Pseudomonadota</taxon>
        <taxon>Betaproteobacteria</taxon>
        <taxon>Burkholderiales</taxon>
        <taxon>Burkholderiaceae</taxon>
        <taxon>Burkholderia</taxon>
        <taxon>Burkholderia cepacia complex</taxon>
    </lineage>
</organism>
<accession>A0A0H3KVY4</accession>
<gene>
    <name evidence="2" type="ordered locus">BMULJ_04669</name>
</gene>
<evidence type="ECO:0000256" key="1">
    <source>
        <dbReference type="SAM" id="MobiDB-lite"/>
    </source>
</evidence>
<proteinExistence type="predicted"/>
<reference evidence="2 3" key="1">
    <citation type="submission" date="2007-04" db="EMBL/GenBank/DDBJ databases">
        <title>Complete genome sequence of Burkholderia multivorans ATCC 17616.</title>
        <authorList>
            <person name="Ohtsubo Y."/>
            <person name="Yamashita A."/>
            <person name="Kurokawa K."/>
            <person name="Takami H."/>
            <person name="Yuhara S."/>
            <person name="Nishiyama E."/>
            <person name="Endo R."/>
            <person name="Miyazaki R."/>
            <person name="Ono A."/>
            <person name="Yano K."/>
            <person name="Ito M."/>
            <person name="Sota M."/>
            <person name="Yuji N."/>
            <person name="Hattori M."/>
            <person name="Tsuda M."/>
        </authorList>
    </citation>
    <scope>NUCLEOTIDE SEQUENCE [LARGE SCALE GENOMIC DNA]</scope>
    <source>
        <strain evidence="3">ATCC 17616 / 249</strain>
    </source>
</reference>
<dbReference type="EMBL" id="AP009386">
    <property type="protein sequence ID" value="BAG46519.1"/>
    <property type="molecule type" value="Genomic_DNA"/>
</dbReference>
<keyword evidence="3" id="KW-1185">Reference proteome</keyword>
<evidence type="ECO:0000313" key="2">
    <source>
        <dbReference type="EMBL" id="BAG46519.1"/>
    </source>
</evidence>
<feature type="region of interest" description="Disordered" evidence="1">
    <location>
        <begin position="1"/>
        <end position="25"/>
    </location>
</feature>
<evidence type="ECO:0000313" key="3">
    <source>
        <dbReference type="Proteomes" id="UP000008815"/>
    </source>
</evidence>
<dbReference type="HOGENOM" id="CLU_3418807_0_0_4"/>
<dbReference type="KEGG" id="bmj:BMULJ_04669"/>
<sequence length="25" mass="2893">MRLPFLGPAFSLSMKESPTNQRKEK</sequence>
<feature type="compositionally biased region" description="Polar residues" evidence="1">
    <location>
        <begin position="14"/>
        <end position="25"/>
    </location>
</feature>